<evidence type="ECO:0000256" key="2">
    <source>
        <dbReference type="ARBA" id="ARBA00025783"/>
    </source>
</evidence>
<comment type="catalytic activity">
    <reaction evidence="5">
        <text>a 5'-end (N(2),N(7)-dimethyl 5'-triphosphoguanosine)-ribonucleoside in snRNA + S-adenosyl-L-methionine = a 5'-end (N(2),N(2),N(7)-trimethyl 5'-triphosphoguanosine)-ribonucleoside in snRNA + S-adenosyl-L-homocysteine + H(+)</text>
        <dbReference type="Rhea" id="RHEA:78479"/>
        <dbReference type="Rhea" id="RHEA-COMP:19087"/>
        <dbReference type="Rhea" id="RHEA-COMP:19089"/>
        <dbReference type="ChEBI" id="CHEBI:15378"/>
        <dbReference type="ChEBI" id="CHEBI:57856"/>
        <dbReference type="ChEBI" id="CHEBI:59789"/>
        <dbReference type="ChEBI" id="CHEBI:167623"/>
        <dbReference type="ChEBI" id="CHEBI:172880"/>
    </reaction>
    <physiologicalReaction direction="left-to-right" evidence="5">
        <dbReference type="Rhea" id="RHEA:78480"/>
    </physiologicalReaction>
</comment>
<evidence type="ECO:0000256" key="5">
    <source>
        <dbReference type="ARBA" id="ARBA00048763"/>
    </source>
</evidence>
<dbReference type="EMBL" id="CAFZ01000019">
    <property type="protein sequence ID" value="CCA67757.1"/>
    <property type="molecule type" value="Genomic_DNA"/>
</dbReference>
<evidence type="ECO:0000313" key="9">
    <source>
        <dbReference type="EMBL" id="CCA67757.1"/>
    </source>
</evidence>
<evidence type="ECO:0000256" key="7">
    <source>
        <dbReference type="ARBA" id="ARBA00049790"/>
    </source>
</evidence>
<dbReference type="STRING" id="1109443.G4T8V5"/>
<reference evidence="9 10" key="1">
    <citation type="journal article" date="2011" name="PLoS Pathog.">
        <title>Endophytic Life Strategies Decoded by Genome and Transcriptome Analyses of the Mutualistic Root Symbiont Piriformospora indica.</title>
        <authorList>
            <person name="Zuccaro A."/>
            <person name="Lahrmann U."/>
            <person name="Guldener U."/>
            <person name="Langen G."/>
            <person name="Pfiffi S."/>
            <person name="Biedenkopf D."/>
            <person name="Wong P."/>
            <person name="Samans B."/>
            <person name="Grimm C."/>
            <person name="Basiewicz M."/>
            <person name="Murat C."/>
            <person name="Martin F."/>
            <person name="Kogel K.H."/>
        </authorList>
    </citation>
    <scope>NUCLEOTIDE SEQUENCE [LARGE SCALE GENOMIC DNA]</scope>
    <source>
        <strain evidence="9 10">DSM 11827</strain>
    </source>
</reference>
<organism evidence="9 10">
    <name type="scientific">Serendipita indica (strain DSM 11827)</name>
    <name type="common">Root endophyte fungus</name>
    <name type="synonym">Piriformospora indica</name>
    <dbReference type="NCBI Taxonomy" id="1109443"/>
    <lineage>
        <taxon>Eukaryota</taxon>
        <taxon>Fungi</taxon>
        <taxon>Dikarya</taxon>
        <taxon>Basidiomycota</taxon>
        <taxon>Agaricomycotina</taxon>
        <taxon>Agaricomycetes</taxon>
        <taxon>Sebacinales</taxon>
        <taxon>Serendipitaceae</taxon>
        <taxon>Serendipita</taxon>
    </lineage>
</organism>
<dbReference type="OMA" id="RYFSLYD"/>
<feature type="region of interest" description="Disordered" evidence="8">
    <location>
        <begin position="23"/>
        <end position="60"/>
    </location>
</feature>
<evidence type="ECO:0000313" key="10">
    <source>
        <dbReference type="Proteomes" id="UP000007148"/>
    </source>
</evidence>
<comment type="catalytic activity">
    <reaction evidence="6">
        <text>a 5'-end (N(7)-methyl 5'-triphosphoguanosine)-ribonucleoside in snRNA + S-adenosyl-L-methionine = a 5'-end (N(2),N(7)-dimethyl 5'-triphosphoguanosine)-ribonucleoside in snRNA + S-adenosyl-L-homocysteine + H(+)</text>
        <dbReference type="Rhea" id="RHEA:78471"/>
        <dbReference type="Rhea" id="RHEA-COMP:19085"/>
        <dbReference type="Rhea" id="RHEA-COMP:19087"/>
        <dbReference type="ChEBI" id="CHEBI:15378"/>
        <dbReference type="ChEBI" id="CHEBI:57856"/>
        <dbReference type="ChEBI" id="CHEBI:59789"/>
        <dbReference type="ChEBI" id="CHEBI:156461"/>
        <dbReference type="ChEBI" id="CHEBI:172880"/>
    </reaction>
    <physiologicalReaction direction="left-to-right" evidence="6">
        <dbReference type="Rhea" id="RHEA:78472"/>
    </physiologicalReaction>
</comment>
<dbReference type="FunFam" id="3.40.50.150:FF:000432">
    <property type="entry name" value="Unplaced genomic scaffold supercont2.10, whole genome shotgun sequence"/>
    <property type="match status" value="1"/>
</dbReference>
<dbReference type="PANTHER" id="PTHR14741:SF32">
    <property type="entry name" value="TRIMETHYLGUANOSINE SYNTHASE"/>
    <property type="match status" value="1"/>
</dbReference>
<dbReference type="OrthoDB" id="194443at2759"/>
<evidence type="ECO:0000256" key="4">
    <source>
        <dbReference type="ARBA" id="ARBA00048740"/>
    </source>
</evidence>
<name>G4T8V5_SERID</name>
<dbReference type="InterPro" id="IPR029063">
    <property type="entry name" value="SAM-dependent_MTases_sf"/>
</dbReference>
<dbReference type="Gene3D" id="3.40.50.150">
    <property type="entry name" value="Vaccinia Virus protein VP39"/>
    <property type="match status" value="1"/>
</dbReference>
<accession>G4T8V5</accession>
<dbReference type="SUPFAM" id="SSF53335">
    <property type="entry name" value="S-adenosyl-L-methionine-dependent methyltransferases"/>
    <property type="match status" value="1"/>
</dbReference>
<dbReference type="Pfam" id="PF09445">
    <property type="entry name" value="Methyltransf_15"/>
    <property type="match status" value="2"/>
</dbReference>
<comment type="catalytic activity">
    <reaction evidence="4">
        <text>a 5'-end (N(7)-methyl 5'-triphosphoguanosine)-ribonucleoside in snoRNA + S-adenosyl-L-methionine = a 5'-end (N(2),N(7)-dimethyl 5'-triphosphoguanosine)-ribonucleoside in snoRNA + S-adenosyl-L-homocysteine + H(+)</text>
        <dbReference type="Rhea" id="RHEA:78475"/>
        <dbReference type="Rhea" id="RHEA-COMP:19086"/>
        <dbReference type="Rhea" id="RHEA-COMP:19088"/>
        <dbReference type="ChEBI" id="CHEBI:15378"/>
        <dbReference type="ChEBI" id="CHEBI:57856"/>
        <dbReference type="ChEBI" id="CHEBI:59789"/>
        <dbReference type="ChEBI" id="CHEBI:156461"/>
        <dbReference type="ChEBI" id="CHEBI:172880"/>
    </reaction>
    <physiologicalReaction direction="left-to-right" evidence="4">
        <dbReference type="Rhea" id="RHEA:78476"/>
    </physiologicalReaction>
</comment>
<proteinExistence type="inferred from homology"/>
<gene>
    <name evidence="9" type="ORF">PIIN_01581</name>
</gene>
<evidence type="ECO:0000256" key="3">
    <source>
        <dbReference type="ARBA" id="ARBA00047418"/>
    </source>
</evidence>
<dbReference type="AlphaFoldDB" id="G4T8V5"/>
<comment type="similarity">
    <text evidence="2">Belongs to the methyltransferase superfamily. Trimethylguanosine synthase family.</text>
</comment>
<dbReference type="InParanoid" id="G4T8V5"/>
<sequence length="336" mass="37524">MTRRKMKGSSVLAALPRELREEISGLNAGRGQVQVDADPAKRPEDEEKRPVKRRKIEVPPPSNLGKFDATGLVPFYTDISQVPTRLQKYYWQRERLFSRYSEGCLLDEEGWFSVTPEHIANQIAERCRCEVIIDAFCGVGGNAIAFAKTCERVIAIDNSPVRIALARHNAAIYGVADRIEFIQADFVSFAKALARSSSKQRADVVFLSPPWGGIDYQSMSASKSSLNLLATNGDTTLNYNDEVVQEETKDEPGYSLDNLQPLPGNELFALARQITPHIAFFLPRNQDLTEISQLVPVSDASNAEMIEVEEEWMGSKLKALTCYFGGLVHGQEHLWT</sequence>
<protein>
    <recommendedName>
        <fullName evidence="1">Trimethylguanosine synthase</fullName>
    </recommendedName>
    <alternativeName>
        <fullName evidence="7">Cap-specific guanine-N(2) methyltransferase</fullName>
    </alternativeName>
</protein>
<dbReference type="Proteomes" id="UP000007148">
    <property type="component" value="Unassembled WGS sequence"/>
</dbReference>
<dbReference type="PANTHER" id="PTHR14741">
    <property type="entry name" value="S-ADENOSYLMETHIONINE-DEPENDENT METHYLTRANSFERASE RELATED"/>
    <property type="match status" value="1"/>
</dbReference>
<evidence type="ECO:0000256" key="6">
    <source>
        <dbReference type="ARBA" id="ARBA00049075"/>
    </source>
</evidence>
<dbReference type="CDD" id="cd02440">
    <property type="entry name" value="AdoMet_MTases"/>
    <property type="match status" value="1"/>
</dbReference>
<comment type="caution">
    <text evidence="9">The sequence shown here is derived from an EMBL/GenBank/DDBJ whole genome shotgun (WGS) entry which is preliminary data.</text>
</comment>
<dbReference type="eggNOG" id="KOG2730">
    <property type="taxonomic scope" value="Eukaryota"/>
</dbReference>
<dbReference type="InterPro" id="IPR019012">
    <property type="entry name" value="RNA_cap_Gua-N2-MeTrfase"/>
</dbReference>
<keyword evidence="10" id="KW-1185">Reference proteome</keyword>
<feature type="compositionally biased region" description="Basic and acidic residues" evidence="8">
    <location>
        <begin position="38"/>
        <end position="49"/>
    </location>
</feature>
<dbReference type="HOGENOM" id="CLU_029658_3_0_1"/>
<dbReference type="FunCoup" id="G4T8V5">
    <property type="interactions" value="209"/>
</dbReference>
<dbReference type="GO" id="GO:0005634">
    <property type="term" value="C:nucleus"/>
    <property type="evidence" value="ECO:0007669"/>
    <property type="project" value="TreeGrafter"/>
</dbReference>
<comment type="catalytic activity">
    <reaction evidence="3">
        <text>a 5'-end (N(2),N(7)-dimethyl 5'-triphosphoguanosine)-ribonucleoside in snoRNA + S-adenosyl-L-methionine = a 5'-end (N(2),N(2),N(7)-trimethyl 5'-triphosphoguanosine)-ribonucleoside in snoRNA + S-adenosyl-L-homocysteine + H(+)</text>
        <dbReference type="Rhea" id="RHEA:78507"/>
        <dbReference type="Rhea" id="RHEA-COMP:19088"/>
        <dbReference type="Rhea" id="RHEA-COMP:19090"/>
        <dbReference type="ChEBI" id="CHEBI:15378"/>
        <dbReference type="ChEBI" id="CHEBI:57856"/>
        <dbReference type="ChEBI" id="CHEBI:59789"/>
        <dbReference type="ChEBI" id="CHEBI:167623"/>
        <dbReference type="ChEBI" id="CHEBI:172880"/>
    </reaction>
    <physiologicalReaction direction="left-to-right" evidence="3">
        <dbReference type="Rhea" id="RHEA:78508"/>
    </physiologicalReaction>
</comment>
<evidence type="ECO:0000256" key="8">
    <source>
        <dbReference type="SAM" id="MobiDB-lite"/>
    </source>
</evidence>
<dbReference type="GO" id="GO:0071164">
    <property type="term" value="F:RNA cap trimethylguanosine synthase activity"/>
    <property type="evidence" value="ECO:0007669"/>
    <property type="project" value="TreeGrafter"/>
</dbReference>
<evidence type="ECO:0000256" key="1">
    <source>
        <dbReference type="ARBA" id="ARBA00018517"/>
    </source>
</evidence>